<feature type="domain" description="Protein kinase" evidence="1">
    <location>
        <begin position="24"/>
        <end position="281"/>
    </location>
</feature>
<dbReference type="GO" id="GO:0005524">
    <property type="term" value="F:ATP binding"/>
    <property type="evidence" value="ECO:0007669"/>
    <property type="project" value="InterPro"/>
</dbReference>
<organism evidence="2 3">
    <name type="scientific">Candidatus Scatomorpha intestinigallinarum</name>
    <dbReference type="NCBI Taxonomy" id="2840923"/>
    <lineage>
        <taxon>Bacteria</taxon>
        <taxon>Bacillati</taxon>
        <taxon>Bacillota</taxon>
        <taxon>Clostridia</taxon>
        <taxon>Eubacteriales</taxon>
        <taxon>Candidatus Scatomorpha</taxon>
    </lineage>
</organism>
<dbReference type="PROSITE" id="PS50011">
    <property type="entry name" value="PROTEIN_KINASE_DOM"/>
    <property type="match status" value="1"/>
</dbReference>
<accession>A0A9D1DL17</accession>
<evidence type="ECO:0000259" key="1">
    <source>
        <dbReference type="PROSITE" id="PS50011"/>
    </source>
</evidence>
<dbReference type="AlphaFoldDB" id="A0A9D1DL17"/>
<evidence type="ECO:0000313" key="3">
    <source>
        <dbReference type="Proteomes" id="UP000824238"/>
    </source>
</evidence>
<dbReference type="GO" id="GO:0004672">
    <property type="term" value="F:protein kinase activity"/>
    <property type="evidence" value="ECO:0007669"/>
    <property type="project" value="InterPro"/>
</dbReference>
<reference evidence="2" key="2">
    <citation type="journal article" date="2021" name="PeerJ">
        <title>Extensive microbial diversity within the chicken gut microbiome revealed by metagenomics and culture.</title>
        <authorList>
            <person name="Gilroy R."/>
            <person name="Ravi A."/>
            <person name="Getino M."/>
            <person name="Pursley I."/>
            <person name="Horton D.L."/>
            <person name="Alikhan N.F."/>
            <person name="Baker D."/>
            <person name="Gharbi K."/>
            <person name="Hall N."/>
            <person name="Watson M."/>
            <person name="Adriaenssens E.M."/>
            <person name="Foster-Nyarko E."/>
            <person name="Jarju S."/>
            <person name="Secka A."/>
            <person name="Antonio M."/>
            <person name="Oren A."/>
            <person name="Chaudhuri R.R."/>
            <person name="La Ragione R."/>
            <person name="Hildebrand F."/>
            <person name="Pallen M.J."/>
        </authorList>
    </citation>
    <scope>NUCLEOTIDE SEQUENCE</scope>
    <source>
        <strain evidence="2">ChiGjej3B3-7149</strain>
    </source>
</reference>
<gene>
    <name evidence="2" type="ORF">IAD36_04370</name>
</gene>
<dbReference type="InterPro" id="IPR011009">
    <property type="entry name" value="Kinase-like_dom_sf"/>
</dbReference>
<reference evidence="2" key="1">
    <citation type="submission" date="2020-10" db="EMBL/GenBank/DDBJ databases">
        <authorList>
            <person name="Gilroy R."/>
        </authorList>
    </citation>
    <scope>NUCLEOTIDE SEQUENCE</scope>
    <source>
        <strain evidence="2">ChiGjej3B3-7149</strain>
    </source>
</reference>
<evidence type="ECO:0000313" key="2">
    <source>
        <dbReference type="EMBL" id="HIR54822.1"/>
    </source>
</evidence>
<dbReference type="InterPro" id="IPR000719">
    <property type="entry name" value="Prot_kinase_dom"/>
</dbReference>
<name>A0A9D1DL17_9FIRM</name>
<dbReference type="SUPFAM" id="SSF56112">
    <property type="entry name" value="Protein kinase-like (PK-like)"/>
    <property type="match status" value="1"/>
</dbReference>
<sequence>MIDDKQRRPSGAQSGQFCLGGREYRLGPAAERGAVTAWPAAEAGGGVWDDVLIRRLRPGAGERQVRLFRLAWEAEAEQLDLPGARSLFFEQPESGCILRSFPKAPSLAALFEQRPGPLPAEEALELTARLLRALEGFHSRGLLHLDIRAEQIYLLPGRRLFLDNCRALDMERPEEDGLPRALGPCAAPELRLMNLAALDRASDIFSCCALLYRMLLGRPLTDAELMGTGLARGLRQSLARAQELPDARADELARLLWRGLHLLPQRRFSSARELLGLVSGLRGGIEADA</sequence>
<proteinExistence type="predicted"/>
<protein>
    <recommendedName>
        <fullName evidence="1">Protein kinase domain-containing protein</fullName>
    </recommendedName>
</protein>
<dbReference type="Proteomes" id="UP000824238">
    <property type="component" value="Unassembled WGS sequence"/>
</dbReference>
<dbReference type="Gene3D" id="1.10.510.10">
    <property type="entry name" value="Transferase(Phosphotransferase) domain 1"/>
    <property type="match status" value="1"/>
</dbReference>
<dbReference type="EMBL" id="DVHH01000109">
    <property type="protein sequence ID" value="HIR54822.1"/>
    <property type="molecule type" value="Genomic_DNA"/>
</dbReference>
<comment type="caution">
    <text evidence="2">The sequence shown here is derived from an EMBL/GenBank/DDBJ whole genome shotgun (WGS) entry which is preliminary data.</text>
</comment>